<proteinExistence type="predicted"/>
<organism evidence="2 3">
    <name type="scientific">Chamaesiphon minutus (strain ATCC 27169 / PCC 6605)</name>
    <dbReference type="NCBI Taxonomy" id="1173020"/>
    <lineage>
        <taxon>Bacteria</taxon>
        <taxon>Bacillati</taxon>
        <taxon>Cyanobacteriota</taxon>
        <taxon>Cyanophyceae</taxon>
        <taxon>Gomontiellales</taxon>
        <taxon>Chamaesiphonaceae</taxon>
        <taxon>Chamaesiphon</taxon>
    </lineage>
</organism>
<accession>K9UF54</accession>
<dbReference type="Proteomes" id="UP000010366">
    <property type="component" value="Chromosome"/>
</dbReference>
<dbReference type="STRING" id="1173020.Cha6605_2179"/>
<reference evidence="2 3" key="1">
    <citation type="submission" date="2012-05" db="EMBL/GenBank/DDBJ databases">
        <title>Finished chromosome of genome of Chamaesiphon sp. PCC 6605.</title>
        <authorList>
            <consortium name="US DOE Joint Genome Institute"/>
            <person name="Gugger M."/>
            <person name="Coursin T."/>
            <person name="Rippka R."/>
            <person name="Tandeau De Marsac N."/>
            <person name="Huntemann M."/>
            <person name="Wei C.-L."/>
            <person name="Han J."/>
            <person name="Detter J.C."/>
            <person name="Han C."/>
            <person name="Tapia R."/>
            <person name="Chen A."/>
            <person name="Kyrpides N."/>
            <person name="Mavromatis K."/>
            <person name="Markowitz V."/>
            <person name="Szeto E."/>
            <person name="Ivanova N."/>
            <person name="Pagani I."/>
            <person name="Pati A."/>
            <person name="Goodwin L."/>
            <person name="Nordberg H.P."/>
            <person name="Cantor M.N."/>
            <person name="Hua S.X."/>
            <person name="Woyke T."/>
            <person name="Kerfeld C.A."/>
        </authorList>
    </citation>
    <scope>NUCLEOTIDE SEQUENCE [LARGE SCALE GENOMIC DNA]</scope>
    <source>
        <strain evidence="3">ATCC 27169 / PCC 6605</strain>
    </source>
</reference>
<dbReference type="KEGG" id="cmp:Cha6605_2179"/>
<gene>
    <name evidence="2" type="ORF">Cha6605_2179</name>
</gene>
<evidence type="ECO:0000256" key="1">
    <source>
        <dbReference type="SAM" id="SignalP"/>
    </source>
</evidence>
<name>K9UF54_CHAP6</name>
<dbReference type="HOGENOM" id="CLU_1599774_0_0_3"/>
<keyword evidence="3" id="KW-1185">Reference proteome</keyword>
<sequence>MKFFNSAKAFTLAATTIVSVISGFAAASLAATPARVVFLPGRPSIAIFEAELQSYKIGCPALDRLWSRIPHKLVTAPEYDRLERGPFTFNGSGDLPCNSPNRVKGFISPAFGRLIVVDGIRSHVVSNDSFFTALGISPRQLTQAQGAQLLKSLPPGSSKVSLSTAQ</sequence>
<dbReference type="RefSeq" id="WP_015159418.1">
    <property type="nucleotide sequence ID" value="NC_019697.1"/>
</dbReference>
<feature type="signal peptide" evidence="1">
    <location>
        <begin position="1"/>
        <end position="30"/>
    </location>
</feature>
<dbReference type="EMBL" id="CP003600">
    <property type="protein sequence ID" value="AFY93263.1"/>
    <property type="molecule type" value="Genomic_DNA"/>
</dbReference>
<dbReference type="AlphaFoldDB" id="K9UF54"/>
<feature type="chain" id="PRO_5003936523" evidence="1">
    <location>
        <begin position="31"/>
        <end position="166"/>
    </location>
</feature>
<evidence type="ECO:0000313" key="2">
    <source>
        <dbReference type="EMBL" id="AFY93263.1"/>
    </source>
</evidence>
<keyword evidence="1" id="KW-0732">Signal</keyword>
<dbReference type="OrthoDB" id="9859516at2"/>
<evidence type="ECO:0000313" key="3">
    <source>
        <dbReference type="Proteomes" id="UP000010366"/>
    </source>
</evidence>
<protein>
    <submittedName>
        <fullName evidence="2">Uncharacterized protein</fullName>
    </submittedName>
</protein>